<dbReference type="EMBL" id="VIGI01000007">
    <property type="protein sequence ID" value="KAB8297994.1"/>
    <property type="molecule type" value="Genomic_DNA"/>
</dbReference>
<evidence type="ECO:0000313" key="2">
    <source>
        <dbReference type="Proteomes" id="UP000326757"/>
    </source>
</evidence>
<organism evidence="1 2">
    <name type="scientific">Monilinia laxa</name>
    <name type="common">Brown rot fungus</name>
    <name type="synonym">Sclerotinia laxa</name>
    <dbReference type="NCBI Taxonomy" id="61186"/>
    <lineage>
        <taxon>Eukaryota</taxon>
        <taxon>Fungi</taxon>
        <taxon>Dikarya</taxon>
        <taxon>Ascomycota</taxon>
        <taxon>Pezizomycotina</taxon>
        <taxon>Leotiomycetes</taxon>
        <taxon>Helotiales</taxon>
        <taxon>Sclerotiniaceae</taxon>
        <taxon>Monilinia</taxon>
    </lineage>
</organism>
<comment type="caution">
    <text evidence="1">The sequence shown here is derived from an EMBL/GenBank/DDBJ whole genome shotgun (WGS) entry which is preliminary data.</text>
</comment>
<keyword evidence="2" id="KW-1185">Reference proteome</keyword>
<sequence>MASHVQYQKPSNGQAMSLAPRTLPLDIDNPNFSDFVDLAILRVVDAASTLSNRPPRLFPTAETVFAQNFTREEWLVYGDLETELGRMNYMLGNLHERGIPSNSIPHIARLLSCNSVLTAWKRALPPLKNSIVEEIRWVKTQIQKDRRVNVFSHQKSDFIATPVDYRTNSISNSYGIKLWESSLAEIVHQVSRGNYKYAKNFLQIFAFLKDPLGGLDSVLNKSVSLFIYMMKSISKLACPPSSISLTPKKWQASAAQAAQEALFLASPLLENVSYIHFASHQQLSYTYVPLDGLPRSEFSIPEHVLRIVEEILFEKHSQYQGTFCVAPIAVSSYPILPVQRGKNMTVIIDGNHRATAVMVLRLIAEHPTALTPRNPDNQEALETFCASHTLGIKWKVDLAEVLEIIHNSVYHSKLLHENSDLVKNFRDMKSIPALVVREDNFHTVCQQRPALENRPRLLLPFHQAIYNDEKLNLAFPQAGQVHGRALGFKPMPLVRRKSE</sequence>
<accession>A0A5N6K5Z4</accession>
<protein>
    <submittedName>
        <fullName evidence="1">Uncharacterized protein</fullName>
    </submittedName>
</protein>
<proteinExistence type="predicted"/>
<evidence type="ECO:0000313" key="1">
    <source>
        <dbReference type="EMBL" id="KAB8297994.1"/>
    </source>
</evidence>
<dbReference type="OrthoDB" id="5978656at2759"/>
<name>A0A5N6K5Z4_MONLA</name>
<dbReference type="Proteomes" id="UP000326757">
    <property type="component" value="Unassembled WGS sequence"/>
</dbReference>
<reference evidence="1 2" key="1">
    <citation type="submission" date="2019-06" db="EMBL/GenBank/DDBJ databases">
        <title>Genome Sequence of the Brown Rot Fungal Pathogen Monilinia laxa.</title>
        <authorList>
            <person name="De Miccolis Angelini R.M."/>
            <person name="Landi L."/>
            <person name="Abate D."/>
            <person name="Pollastro S."/>
            <person name="Romanazzi G."/>
            <person name="Faretra F."/>
        </authorList>
    </citation>
    <scope>NUCLEOTIDE SEQUENCE [LARGE SCALE GENOMIC DNA]</scope>
    <source>
        <strain evidence="1 2">Mlax316</strain>
    </source>
</reference>
<dbReference type="AlphaFoldDB" id="A0A5N6K5Z4"/>
<gene>
    <name evidence="1" type="ORF">EYC80_001767</name>
</gene>